<accession>Q160G8</accession>
<proteinExistence type="predicted"/>
<dbReference type="EMBL" id="CP000362">
    <property type="protein sequence ID" value="ABG33625.1"/>
    <property type="molecule type" value="Genomic_DNA"/>
</dbReference>
<dbReference type="InterPro" id="IPR049820">
    <property type="entry name" value="Trnsprt_adja_ssu-like"/>
</dbReference>
<name>Q160G8_ROSDO</name>
<evidence type="ECO:0000313" key="3">
    <source>
        <dbReference type="Proteomes" id="UP000007029"/>
    </source>
</evidence>
<dbReference type="AlphaFoldDB" id="Q160G8"/>
<organism evidence="2 3">
    <name type="scientific">Roseobacter denitrificans (strain ATCC 33942 / OCh 114)</name>
    <name type="common">Erythrobacter sp. (strain OCh 114)</name>
    <name type="synonym">Roseobacter denitrificans</name>
    <dbReference type="NCBI Taxonomy" id="375451"/>
    <lineage>
        <taxon>Bacteria</taxon>
        <taxon>Pseudomonadati</taxon>
        <taxon>Pseudomonadota</taxon>
        <taxon>Alphaproteobacteria</taxon>
        <taxon>Rhodobacterales</taxon>
        <taxon>Roseobacteraceae</taxon>
        <taxon>Roseobacter</taxon>
    </lineage>
</organism>
<evidence type="ECO:0000256" key="1">
    <source>
        <dbReference type="SAM" id="Phobius"/>
    </source>
</evidence>
<dbReference type="KEGG" id="rde:RD1_4187"/>
<evidence type="ECO:0000313" key="2">
    <source>
        <dbReference type="EMBL" id="ABG33625.1"/>
    </source>
</evidence>
<reference evidence="2 3" key="1">
    <citation type="journal article" date="2007" name="J. Bacteriol.">
        <title>The complete genome sequence of Roseobacter denitrificans reveals a mixotrophic rather than photosynthetic metabolism.</title>
        <authorList>
            <person name="Swingley W.D."/>
            <person name="Sadekar S."/>
            <person name="Mastrian S.D."/>
            <person name="Matthies H.J."/>
            <person name="Hao J."/>
            <person name="Ramos H."/>
            <person name="Acharya C.R."/>
            <person name="Conrad A.L."/>
            <person name="Taylor H.L."/>
            <person name="Dejesa L.C."/>
            <person name="Shah M.K."/>
            <person name="O'huallachain M.E."/>
            <person name="Lince M.T."/>
            <person name="Blankenship R.E."/>
            <person name="Beatty J.T."/>
            <person name="Touchman J.W."/>
        </authorList>
    </citation>
    <scope>NUCLEOTIDE SEQUENCE [LARGE SCALE GENOMIC DNA]</scope>
    <source>
        <strain evidence="3">ATCC 33942 / OCh 114</strain>
    </source>
</reference>
<keyword evidence="1" id="KW-0812">Transmembrane</keyword>
<sequence>MKNYDRPKPYCERTALMLTLYILIWPLISAVVLAVIVTAFLREVRQAKKDGTKIV</sequence>
<dbReference type="Proteomes" id="UP000007029">
    <property type="component" value="Chromosome"/>
</dbReference>
<dbReference type="STRING" id="375451.RD1_4187"/>
<gene>
    <name evidence="2" type="ordered locus">RD1_4187</name>
</gene>
<keyword evidence="3" id="KW-1185">Reference proteome</keyword>
<keyword evidence="1" id="KW-1133">Transmembrane helix</keyword>
<dbReference type="NCBIfam" id="NF038354">
    <property type="entry name" value="trnsprt_adja_43"/>
    <property type="match status" value="1"/>
</dbReference>
<protein>
    <submittedName>
        <fullName evidence="2">Membrane protein, putative</fullName>
    </submittedName>
</protein>
<dbReference type="HOGENOM" id="CLU_212792_1_0_5"/>
<keyword evidence="1" id="KW-0472">Membrane</keyword>
<feature type="transmembrane region" description="Helical" evidence="1">
    <location>
        <begin position="20"/>
        <end position="41"/>
    </location>
</feature>